<organism evidence="1 2">
    <name type="scientific">Stutzerimonas stutzeri</name>
    <name type="common">Pseudomonas stutzeri</name>
    <dbReference type="NCBI Taxonomy" id="316"/>
    <lineage>
        <taxon>Bacteria</taxon>
        <taxon>Pseudomonadati</taxon>
        <taxon>Pseudomonadota</taxon>
        <taxon>Gammaproteobacteria</taxon>
        <taxon>Pseudomonadales</taxon>
        <taxon>Pseudomonadaceae</taxon>
        <taxon>Stutzerimonas</taxon>
    </lineage>
</organism>
<evidence type="ECO:0000313" key="1">
    <source>
        <dbReference type="EMBL" id="ANF25317.1"/>
    </source>
</evidence>
<accession>A0A172WPN6</accession>
<dbReference type="EMBL" id="CP015641">
    <property type="protein sequence ID" value="ANF25317.1"/>
    <property type="molecule type" value="Genomic_DNA"/>
</dbReference>
<dbReference type="Proteomes" id="UP000077787">
    <property type="component" value="Chromosome"/>
</dbReference>
<evidence type="ECO:0000313" key="2">
    <source>
        <dbReference type="Proteomes" id="UP000077787"/>
    </source>
</evidence>
<sequence>MYLQHQAGHPDRAFGKRSAGVLGCVLGDANSIPFAQKLQHYFSMQQNSGRTDEQKFGKALFTEALHGKLSRNCARLGRFACIWCADSGVLSFVEVQCQAIGNRRLDSTW</sequence>
<reference evidence="1 2" key="1">
    <citation type="submission" date="2016-05" db="EMBL/GenBank/DDBJ databases">
        <title>Genome sequence of Pseudomonas stutzeri 273 and identification of the exopolysaccharide biosynthesis locus.</title>
        <authorList>
            <person name="Wu S."/>
            <person name="Sun C."/>
        </authorList>
    </citation>
    <scope>NUCLEOTIDE SEQUENCE [LARGE SCALE GENOMIC DNA]</scope>
    <source>
        <strain evidence="1 2">273</strain>
    </source>
</reference>
<proteinExistence type="predicted"/>
<dbReference type="AlphaFoldDB" id="A0A172WPN6"/>
<gene>
    <name evidence="1" type="ORF">PS273GM_09235</name>
</gene>
<name>A0A172WPN6_STUST</name>
<protein>
    <submittedName>
        <fullName evidence="1">Uncharacterized protein</fullName>
    </submittedName>
</protein>